<organism evidence="1 2">
    <name type="scientific">Dryococelus australis</name>
    <dbReference type="NCBI Taxonomy" id="614101"/>
    <lineage>
        <taxon>Eukaryota</taxon>
        <taxon>Metazoa</taxon>
        <taxon>Ecdysozoa</taxon>
        <taxon>Arthropoda</taxon>
        <taxon>Hexapoda</taxon>
        <taxon>Insecta</taxon>
        <taxon>Pterygota</taxon>
        <taxon>Neoptera</taxon>
        <taxon>Polyneoptera</taxon>
        <taxon>Phasmatodea</taxon>
        <taxon>Verophasmatodea</taxon>
        <taxon>Anareolatae</taxon>
        <taxon>Phasmatidae</taxon>
        <taxon>Eurycanthinae</taxon>
        <taxon>Dryococelus</taxon>
    </lineage>
</organism>
<name>A0ABQ9HLN7_9NEOP</name>
<gene>
    <name evidence="1" type="ORF">PR048_011482</name>
</gene>
<comment type="caution">
    <text evidence="1">The sequence shown here is derived from an EMBL/GenBank/DDBJ whole genome shotgun (WGS) entry which is preliminary data.</text>
</comment>
<proteinExistence type="predicted"/>
<dbReference type="Proteomes" id="UP001159363">
    <property type="component" value="Chromosome X"/>
</dbReference>
<dbReference type="EMBL" id="JARBHB010000004">
    <property type="protein sequence ID" value="KAJ8885285.1"/>
    <property type="molecule type" value="Genomic_DNA"/>
</dbReference>
<protein>
    <submittedName>
        <fullName evidence="1">Uncharacterized protein</fullName>
    </submittedName>
</protein>
<keyword evidence="2" id="KW-1185">Reference proteome</keyword>
<evidence type="ECO:0000313" key="2">
    <source>
        <dbReference type="Proteomes" id="UP001159363"/>
    </source>
</evidence>
<evidence type="ECO:0000313" key="1">
    <source>
        <dbReference type="EMBL" id="KAJ8885285.1"/>
    </source>
</evidence>
<sequence length="59" mass="6646">MLTEVWHGEATNGMGVSYMTKSGRKVPEKSIGKGCNDKCILKCCKKLTEDDRHILNKDF</sequence>
<reference evidence="1 2" key="1">
    <citation type="submission" date="2023-02" db="EMBL/GenBank/DDBJ databases">
        <title>LHISI_Scaffold_Assembly.</title>
        <authorList>
            <person name="Stuart O.P."/>
            <person name="Cleave R."/>
            <person name="Magrath M.J.L."/>
            <person name="Mikheyev A.S."/>
        </authorList>
    </citation>
    <scope>NUCLEOTIDE SEQUENCE [LARGE SCALE GENOMIC DNA]</scope>
    <source>
        <strain evidence="1">Daus_M_001</strain>
        <tissue evidence="1">Leg muscle</tissue>
    </source>
</reference>
<accession>A0ABQ9HLN7</accession>